<accession>A0A1A9UVJ3</accession>
<organism evidence="2 3">
    <name type="scientific">Glossina austeni</name>
    <name type="common">Savannah tsetse fly</name>
    <dbReference type="NCBI Taxonomy" id="7395"/>
    <lineage>
        <taxon>Eukaryota</taxon>
        <taxon>Metazoa</taxon>
        <taxon>Ecdysozoa</taxon>
        <taxon>Arthropoda</taxon>
        <taxon>Hexapoda</taxon>
        <taxon>Insecta</taxon>
        <taxon>Pterygota</taxon>
        <taxon>Neoptera</taxon>
        <taxon>Endopterygota</taxon>
        <taxon>Diptera</taxon>
        <taxon>Brachycera</taxon>
        <taxon>Muscomorpha</taxon>
        <taxon>Hippoboscoidea</taxon>
        <taxon>Glossinidae</taxon>
        <taxon>Glossina</taxon>
    </lineage>
</organism>
<dbReference type="Proteomes" id="UP000078200">
    <property type="component" value="Unassembled WGS sequence"/>
</dbReference>
<keyword evidence="1" id="KW-0472">Membrane</keyword>
<keyword evidence="3" id="KW-1185">Reference proteome</keyword>
<keyword evidence="1" id="KW-0812">Transmembrane</keyword>
<proteinExistence type="predicted"/>
<evidence type="ECO:0000313" key="2">
    <source>
        <dbReference type="EnsemblMetazoa" id="GAUT017033-PA"/>
    </source>
</evidence>
<evidence type="ECO:0000313" key="3">
    <source>
        <dbReference type="Proteomes" id="UP000078200"/>
    </source>
</evidence>
<feature type="transmembrane region" description="Helical" evidence="1">
    <location>
        <begin position="28"/>
        <end position="51"/>
    </location>
</feature>
<evidence type="ECO:0000256" key="1">
    <source>
        <dbReference type="SAM" id="Phobius"/>
    </source>
</evidence>
<dbReference type="EnsemblMetazoa" id="GAUT017033-RA">
    <property type="protein sequence ID" value="GAUT017033-PA"/>
    <property type="gene ID" value="GAUT017033"/>
</dbReference>
<keyword evidence="1" id="KW-1133">Transmembrane helix</keyword>
<feature type="transmembrane region" description="Helical" evidence="1">
    <location>
        <begin position="63"/>
        <end position="82"/>
    </location>
</feature>
<name>A0A1A9UVJ3_GLOAU</name>
<protein>
    <submittedName>
        <fullName evidence="2">Uncharacterized protein</fullName>
    </submittedName>
</protein>
<reference evidence="2" key="1">
    <citation type="submission" date="2020-05" db="UniProtKB">
        <authorList>
            <consortium name="EnsemblMetazoa"/>
        </authorList>
    </citation>
    <scope>IDENTIFICATION</scope>
    <source>
        <strain evidence="2">TTRI</strain>
    </source>
</reference>
<dbReference type="VEuPathDB" id="VectorBase:GAUT017033"/>
<dbReference type="AlphaFoldDB" id="A0A1A9UVJ3"/>
<sequence length="135" mass="15314">MLSSYPVMPCKLFISFCNNEQHFLRISLALLPLQVVGEYHCAWGFCIYLFVVIHCTTNTNMGAYAVHLLLGWLALVLLNLIFNSEKAAGKKTKKIERGGDKQGDVEKYYMKGDQLEQQCDNKLNLSISAYKQSND</sequence>